<reference evidence="1 2" key="1">
    <citation type="submission" date="2020-10" db="EMBL/GenBank/DDBJ databases">
        <title>Genome analysis of Massilia species.</title>
        <authorList>
            <person name="Jung D.-H."/>
        </authorList>
    </citation>
    <scope>NUCLEOTIDE SEQUENCE [LARGE SCALE GENOMIC DNA]</scope>
    <source>
        <strain evidence="2">sipir</strain>
    </source>
</reference>
<keyword evidence="2" id="KW-1185">Reference proteome</keyword>
<organism evidence="1 2">
    <name type="scientific">Massilia violaceinigra</name>
    <dbReference type="NCBI Taxonomy" id="2045208"/>
    <lineage>
        <taxon>Bacteria</taxon>
        <taxon>Pseudomonadati</taxon>
        <taxon>Pseudomonadota</taxon>
        <taxon>Betaproteobacteria</taxon>
        <taxon>Burkholderiales</taxon>
        <taxon>Oxalobacteraceae</taxon>
        <taxon>Telluria group</taxon>
        <taxon>Massilia</taxon>
    </lineage>
</organism>
<sequence>MSNQKLWIIANATNQQASFSSTNGDSGNCPAYSVTHTGGTDGNYIQIPDCSGSQWYNDHRILVQAQSWTVAFWANDQENGMLYWSPSNSYYGGNPLEGSDSTENLSLLITFVNNQLQVYWSPF</sequence>
<dbReference type="EMBL" id="CP063361">
    <property type="protein sequence ID" value="UOD32308.1"/>
    <property type="molecule type" value="Genomic_DNA"/>
</dbReference>
<protein>
    <recommendedName>
        <fullName evidence="3">Bulb-type lectin domain-containing protein</fullName>
    </recommendedName>
</protein>
<evidence type="ECO:0000313" key="1">
    <source>
        <dbReference type="EMBL" id="UOD32308.1"/>
    </source>
</evidence>
<accession>A0ABY4AC91</accession>
<evidence type="ECO:0008006" key="3">
    <source>
        <dbReference type="Google" id="ProtNLM"/>
    </source>
</evidence>
<proteinExistence type="predicted"/>
<dbReference type="Proteomes" id="UP000831532">
    <property type="component" value="Chromosome"/>
</dbReference>
<evidence type="ECO:0000313" key="2">
    <source>
        <dbReference type="Proteomes" id="UP000831532"/>
    </source>
</evidence>
<dbReference type="RefSeq" id="WP_243493348.1">
    <property type="nucleotide sequence ID" value="NZ_CP063361.1"/>
</dbReference>
<gene>
    <name evidence="1" type="ORF">INH39_11930</name>
</gene>
<name>A0ABY4AC91_9BURK</name>